<reference evidence="1 2" key="1">
    <citation type="submission" date="2019-01" db="EMBL/GenBank/DDBJ databases">
        <title>Draft genome assembly of Photorhabdus luminescens subsp. sonorensis Caborca.</title>
        <authorList>
            <person name="Duong D.A."/>
            <person name="Espinosa-Artiles P."/>
            <person name="Orozco R.A."/>
            <person name="Molnar I."/>
            <person name="Stock P."/>
        </authorList>
    </citation>
    <scope>NUCLEOTIDE SEQUENCE [LARGE SCALE GENOMIC DNA]</scope>
    <source>
        <strain evidence="1 2">Caborca</strain>
    </source>
</reference>
<proteinExistence type="predicted"/>
<evidence type="ECO:0000313" key="2">
    <source>
        <dbReference type="Proteomes" id="UP000307592"/>
    </source>
</evidence>
<gene>
    <name evidence="1" type="ORF">EP164_10740</name>
</gene>
<comment type="caution">
    <text evidence="1">The sequence shown here is derived from an EMBL/GenBank/DDBJ whole genome shotgun (WGS) entry which is preliminary data.</text>
</comment>
<organism evidence="1 2">
    <name type="scientific">Photorhabdus luminescens subsp. sonorensis</name>
    <dbReference type="NCBI Taxonomy" id="1173677"/>
    <lineage>
        <taxon>Bacteria</taxon>
        <taxon>Pseudomonadati</taxon>
        <taxon>Pseudomonadota</taxon>
        <taxon>Gammaproteobacteria</taxon>
        <taxon>Enterobacterales</taxon>
        <taxon>Morganellaceae</taxon>
        <taxon>Photorhabdus</taxon>
    </lineage>
</organism>
<dbReference type="GO" id="GO:0003677">
    <property type="term" value="F:DNA binding"/>
    <property type="evidence" value="ECO:0007669"/>
    <property type="project" value="InterPro"/>
</dbReference>
<dbReference type="SUPFAM" id="SSF56349">
    <property type="entry name" value="DNA breaking-rejoining enzymes"/>
    <property type="match status" value="1"/>
</dbReference>
<dbReference type="AlphaFoldDB" id="A0A5C4RIK3"/>
<evidence type="ECO:0008006" key="3">
    <source>
        <dbReference type="Google" id="ProtNLM"/>
    </source>
</evidence>
<dbReference type="EMBL" id="SBIJ01000014">
    <property type="protein sequence ID" value="TNH43615.1"/>
    <property type="molecule type" value="Genomic_DNA"/>
</dbReference>
<name>A0A5C4RIK3_PHOLU</name>
<sequence>MYDAPSPPCAVIQSGKSITAGIAGNYWRILSGHNDSRKPMNEVNTNQAIKHISYNGRLTGHSFRHTMSTIIHKQGYNTAWIESQLTSLIRTLSVVPQP</sequence>
<protein>
    <recommendedName>
        <fullName evidence="3">Tyr recombinase domain-containing protein</fullName>
    </recommendedName>
</protein>
<evidence type="ECO:0000313" key="1">
    <source>
        <dbReference type="EMBL" id="TNH43615.1"/>
    </source>
</evidence>
<dbReference type="RefSeq" id="WP_139655662.1">
    <property type="nucleotide sequence ID" value="NZ_CAWOQH010000046.1"/>
</dbReference>
<accession>A0A5C4RIK3</accession>
<dbReference type="InterPro" id="IPR011010">
    <property type="entry name" value="DNA_brk_join_enz"/>
</dbReference>
<dbReference type="Proteomes" id="UP000307592">
    <property type="component" value="Unassembled WGS sequence"/>
</dbReference>